<feature type="signal peptide" evidence="1">
    <location>
        <begin position="1"/>
        <end position="25"/>
    </location>
</feature>
<dbReference type="InterPro" id="IPR050490">
    <property type="entry name" value="Bact_solute-bd_prot1"/>
</dbReference>
<feature type="chain" id="PRO_5039026516" evidence="1">
    <location>
        <begin position="26"/>
        <end position="444"/>
    </location>
</feature>
<dbReference type="PANTHER" id="PTHR43649:SF12">
    <property type="entry name" value="DIACETYLCHITOBIOSE BINDING PROTEIN DASA"/>
    <property type="match status" value="1"/>
</dbReference>
<name>A0A5C4T0G9_9BACL</name>
<dbReference type="Pfam" id="PF13416">
    <property type="entry name" value="SBP_bac_8"/>
    <property type="match status" value="1"/>
</dbReference>
<keyword evidence="1" id="KW-0732">Signal</keyword>
<proteinExistence type="predicted"/>
<keyword evidence="3" id="KW-1185">Reference proteome</keyword>
<gene>
    <name evidence="2" type="ORF">FE784_30470</name>
</gene>
<dbReference type="EMBL" id="VDCQ01000058">
    <property type="protein sequence ID" value="TNJ62494.1"/>
    <property type="molecule type" value="Genomic_DNA"/>
</dbReference>
<dbReference type="AlphaFoldDB" id="A0A5C4T0G9"/>
<protein>
    <submittedName>
        <fullName evidence="2">Extracellular solute-binding protein</fullName>
    </submittedName>
</protein>
<dbReference type="PANTHER" id="PTHR43649">
    <property type="entry name" value="ARABINOSE-BINDING PROTEIN-RELATED"/>
    <property type="match status" value="1"/>
</dbReference>
<accession>A0A5C4T0G9</accession>
<dbReference type="RefSeq" id="WP_139606040.1">
    <property type="nucleotide sequence ID" value="NZ_VDCQ01000058.1"/>
</dbReference>
<dbReference type="Proteomes" id="UP000307943">
    <property type="component" value="Unassembled WGS sequence"/>
</dbReference>
<comment type="caution">
    <text evidence="2">The sequence shown here is derived from an EMBL/GenBank/DDBJ whole genome shotgun (WGS) entry which is preliminary data.</text>
</comment>
<evidence type="ECO:0000313" key="2">
    <source>
        <dbReference type="EMBL" id="TNJ62494.1"/>
    </source>
</evidence>
<dbReference type="Gene3D" id="3.40.190.10">
    <property type="entry name" value="Periplasmic binding protein-like II"/>
    <property type="match status" value="1"/>
</dbReference>
<evidence type="ECO:0000256" key="1">
    <source>
        <dbReference type="SAM" id="SignalP"/>
    </source>
</evidence>
<organism evidence="2 3">
    <name type="scientific">Paenibacillus hemerocallicola</name>
    <dbReference type="NCBI Taxonomy" id="1172614"/>
    <lineage>
        <taxon>Bacteria</taxon>
        <taxon>Bacillati</taxon>
        <taxon>Bacillota</taxon>
        <taxon>Bacilli</taxon>
        <taxon>Bacillales</taxon>
        <taxon>Paenibacillaceae</taxon>
        <taxon>Paenibacillus</taxon>
    </lineage>
</organism>
<dbReference type="SUPFAM" id="SSF53850">
    <property type="entry name" value="Periplasmic binding protein-like II"/>
    <property type="match status" value="1"/>
</dbReference>
<reference evidence="2 3" key="1">
    <citation type="submission" date="2019-05" db="EMBL/GenBank/DDBJ databases">
        <title>We sequenced the genome of Paenibacillus hemerocallicola KCTC 33185 for further insight into its adaptation and study the phylogeny of Paenibacillus.</title>
        <authorList>
            <person name="Narsing Rao M.P."/>
        </authorList>
    </citation>
    <scope>NUCLEOTIDE SEQUENCE [LARGE SCALE GENOMIC DNA]</scope>
    <source>
        <strain evidence="2 3">KCTC 33185</strain>
    </source>
</reference>
<sequence length="444" mass="49569">MEMNAHQQAKLWLLAGATAALLLLAACSGNGDGTEGKGKMGVETDPPKPKTVDMPQTLTLLNDDGAGDELMVELVNKKYPNTKLQVIKVKDSNPEELVASGSFPDLMFASATWFQRRFMPLEVQYDLSESIKRHQIDLSKYESYMINDIRKMGKGSMIALPYYADFSGVTYYNKDIFDYLAVPYPKDGMYWEDYYSLSRQLTRKADGVQYVGVDASSFRWGGNGLLPVDPKTDKASLTSNGWLDLFKLMRQFYDIPGAERPSSWSTQNWLDAFFKERSLAVLSYRNQLSNIVAAEKAGNPINWDMVTYPYFKGSEGFGMKKKAFVLGISSTSKQKEAAFEVLSFLVSEEAQTYISKNAYVPAMTSAAARGVFGESVPALKGKNTKAITTVKPFPDEEVSVYDDLGQTQLAKVYSGVLEGSKDINTVLRENNELLDETIRREKNK</sequence>
<dbReference type="OrthoDB" id="362670at2"/>
<dbReference type="InterPro" id="IPR006059">
    <property type="entry name" value="SBP"/>
</dbReference>
<evidence type="ECO:0000313" key="3">
    <source>
        <dbReference type="Proteomes" id="UP000307943"/>
    </source>
</evidence>